<keyword evidence="3" id="KW-1185">Reference proteome</keyword>
<reference evidence="2" key="4">
    <citation type="submission" date="2019-03" db="UniProtKB">
        <authorList>
            <consortium name="EnsemblPlants"/>
        </authorList>
    </citation>
    <scope>IDENTIFICATION</scope>
</reference>
<dbReference type="PANTHER" id="PTHR36722:SF1">
    <property type="entry name" value="TYPE 2 DNA TOPOISOMERASE 6 SUBUNIT B-LIKE"/>
    <property type="match status" value="1"/>
</dbReference>
<feature type="region of interest" description="Disordered" evidence="1">
    <location>
        <begin position="20"/>
        <end position="40"/>
    </location>
</feature>
<dbReference type="PANTHER" id="PTHR36722">
    <property type="entry name" value="TYPE 2 DNA TOPOISOMERASE 6 SUBUNIT B-LIKE"/>
    <property type="match status" value="1"/>
</dbReference>
<dbReference type="GO" id="GO:0000793">
    <property type="term" value="C:condensed chromosome"/>
    <property type="evidence" value="ECO:0007669"/>
    <property type="project" value="TreeGrafter"/>
</dbReference>
<proteinExistence type="predicted"/>
<reference evidence="3" key="1">
    <citation type="journal article" date="2014" name="Science">
        <title>Ancient hybridizations among the ancestral genomes of bread wheat.</title>
        <authorList>
            <consortium name="International Wheat Genome Sequencing Consortium,"/>
            <person name="Marcussen T."/>
            <person name="Sandve S.R."/>
            <person name="Heier L."/>
            <person name="Spannagl M."/>
            <person name="Pfeifer M."/>
            <person name="Jakobsen K.S."/>
            <person name="Wulff B.B."/>
            <person name="Steuernagel B."/>
            <person name="Mayer K.F."/>
            <person name="Olsen O.A."/>
        </authorList>
    </citation>
    <scope>NUCLEOTIDE SEQUENCE [LARGE SCALE GENOMIC DNA]</scope>
    <source>
        <strain evidence="3">cv. AL8/78</strain>
    </source>
</reference>
<accession>A0A453SMK7</accession>
<evidence type="ECO:0000313" key="3">
    <source>
        <dbReference type="Proteomes" id="UP000015105"/>
    </source>
</evidence>
<dbReference type="GO" id="GO:0042138">
    <property type="term" value="P:meiotic DNA double-strand break formation"/>
    <property type="evidence" value="ECO:0007669"/>
    <property type="project" value="InterPro"/>
</dbReference>
<reference evidence="2" key="5">
    <citation type="journal article" date="2021" name="G3 (Bethesda)">
        <title>Aegilops tauschii genome assembly Aet v5.0 features greater sequence contiguity and improved annotation.</title>
        <authorList>
            <person name="Wang L."/>
            <person name="Zhu T."/>
            <person name="Rodriguez J.C."/>
            <person name="Deal K.R."/>
            <person name="Dubcovsky J."/>
            <person name="McGuire P.E."/>
            <person name="Lux T."/>
            <person name="Spannagl M."/>
            <person name="Mayer K.F.X."/>
            <person name="Baldrich P."/>
            <person name="Meyers B.C."/>
            <person name="Huo N."/>
            <person name="Gu Y.Q."/>
            <person name="Zhou H."/>
            <person name="Devos K.M."/>
            <person name="Bennetzen J.L."/>
            <person name="Unver T."/>
            <person name="Budak H."/>
            <person name="Gulick P.J."/>
            <person name="Galiba G."/>
            <person name="Kalapos B."/>
            <person name="Nelson D.R."/>
            <person name="Li P."/>
            <person name="You F.M."/>
            <person name="Luo M.C."/>
            <person name="Dvorak J."/>
        </authorList>
    </citation>
    <scope>NUCLEOTIDE SEQUENCE [LARGE SCALE GENOMIC DNA]</scope>
    <source>
        <strain evidence="2">cv. AL8/78</strain>
    </source>
</reference>
<dbReference type="GO" id="GO:0030674">
    <property type="term" value="F:protein-macromolecule adaptor activity"/>
    <property type="evidence" value="ECO:0007669"/>
    <property type="project" value="TreeGrafter"/>
</dbReference>
<evidence type="ECO:0000313" key="2">
    <source>
        <dbReference type="EnsemblPlants" id="AET7Gv20996300.15"/>
    </source>
</evidence>
<dbReference type="GO" id="GO:0007131">
    <property type="term" value="P:reciprocal meiotic recombination"/>
    <property type="evidence" value="ECO:0007669"/>
    <property type="project" value="TreeGrafter"/>
</dbReference>
<protein>
    <recommendedName>
        <fullName evidence="4">Type 2 DNA topoisomerase 6 subunit B-like</fullName>
    </recommendedName>
</protein>
<dbReference type="Proteomes" id="UP000015105">
    <property type="component" value="Chromosome 7D"/>
</dbReference>
<name>A0A453SMK7_AEGTS</name>
<dbReference type="AlphaFoldDB" id="A0A453SMK7"/>
<evidence type="ECO:0000256" key="1">
    <source>
        <dbReference type="SAM" id="MobiDB-lite"/>
    </source>
</evidence>
<dbReference type="Gramene" id="AET7Gv20996300.15">
    <property type="protein sequence ID" value="AET7Gv20996300.15"/>
    <property type="gene ID" value="AET7Gv20996300"/>
</dbReference>
<organism evidence="2 3">
    <name type="scientific">Aegilops tauschii subsp. strangulata</name>
    <name type="common">Goatgrass</name>
    <dbReference type="NCBI Taxonomy" id="200361"/>
    <lineage>
        <taxon>Eukaryota</taxon>
        <taxon>Viridiplantae</taxon>
        <taxon>Streptophyta</taxon>
        <taxon>Embryophyta</taxon>
        <taxon>Tracheophyta</taxon>
        <taxon>Spermatophyta</taxon>
        <taxon>Magnoliopsida</taxon>
        <taxon>Liliopsida</taxon>
        <taxon>Poales</taxon>
        <taxon>Poaceae</taxon>
        <taxon>BOP clade</taxon>
        <taxon>Pooideae</taxon>
        <taxon>Triticodae</taxon>
        <taxon>Triticeae</taxon>
        <taxon>Triticinae</taxon>
        <taxon>Aegilops</taxon>
    </lineage>
</organism>
<reference evidence="2" key="3">
    <citation type="journal article" date="2017" name="Nature">
        <title>Genome sequence of the progenitor of the wheat D genome Aegilops tauschii.</title>
        <authorList>
            <person name="Luo M.C."/>
            <person name="Gu Y.Q."/>
            <person name="Puiu D."/>
            <person name="Wang H."/>
            <person name="Twardziok S.O."/>
            <person name="Deal K.R."/>
            <person name="Huo N."/>
            <person name="Zhu T."/>
            <person name="Wang L."/>
            <person name="Wang Y."/>
            <person name="McGuire P.E."/>
            <person name="Liu S."/>
            <person name="Long H."/>
            <person name="Ramasamy R.K."/>
            <person name="Rodriguez J.C."/>
            <person name="Van S.L."/>
            <person name="Yuan L."/>
            <person name="Wang Z."/>
            <person name="Xia Z."/>
            <person name="Xiao L."/>
            <person name="Anderson O.D."/>
            <person name="Ouyang S."/>
            <person name="Liang Y."/>
            <person name="Zimin A.V."/>
            <person name="Pertea G."/>
            <person name="Qi P."/>
            <person name="Bennetzen J.L."/>
            <person name="Dai X."/>
            <person name="Dawson M.W."/>
            <person name="Muller H.G."/>
            <person name="Kugler K."/>
            <person name="Rivarola-Duarte L."/>
            <person name="Spannagl M."/>
            <person name="Mayer K.F.X."/>
            <person name="Lu F.H."/>
            <person name="Bevan M.W."/>
            <person name="Leroy P."/>
            <person name="Li P."/>
            <person name="You F.M."/>
            <person name="Sun Q."/>
            <person name="Liu Z."/>
            <person name="Lyons E."/>
            <person name="Wicker T."/>
            <person name="Salzberg S.L."/>
            <person name="Devos K.M."/>
            <person name="Dvorak J."/>
        </authorList>
    </citation>
    <scope>NUCLEOTIDE SEQUENCE [LARGE SCALE GENOMIC DNA]</scope>
    <source>
        <strain evidence="2">cv. AL8/78</strain>
    </source>
</reference>
<reference evidence="3" key="2">
    <citation type="journal article" date="2017" name="Nat. Plants">
        <title>The Aegilops tauschii genome reveals multiple impacts of transposons.</title>
        <authorList>
            <person name="Zhao G."/>
            <person name="Zou C."/>
            <person name="Li K."/>
            <person name="Wang K."/>
            <person name="Li T."/>
            <person name="Gao L."/>
            <person name="Zhang X."/>
            <person name="Wang H."/>
            <person name="Yang Z."/>
            <person name="Liu X."/>
            <person name="Jiang W."/>
            <person name="Mao L."/>
            <person name="Kong X."/>
            <person name="Jiao Y."/>
            <person name="Jia J."/>
        </authorList>
    </citation>
    <scope>NUCLEOTIDE SEQUENCE [LARGE SCALE GENOMIC DNA]</scope>
    <source>
        <strain evidence="3">cv. AL8/78</strain>
    </source>
</reference>
<dbReference type="STRING" id="200361.A0A453SMK7"/>
<sequence>PYTLSHITIACHHLSPIHSGKRGGANVDGGRAPASGGRHCPCDPRAHGKNFITHALLLPSSSAAPQFTNPYSTPPEQAASSPSASMPSPSSSSSSPHRKLLYSLICWAVQRCRMSESPCRLAVSLKGPSDPAASSALRVSVSDTGVGSKLEEFLELDALARETPLEKWDGTLLITTTGTNDKAIYHYRFNLHENASSSTRCSKMATTYKNNAKFSGTEVCLCLSNDADIDDFILWLVGFARKVHVLRAANLAIELSIEQTISSGSRNVRLPNESDDTHLSIATSSIEQLVSGLEDYALSHGNTCDKCDACCMNRDRLKVGTGSAKNSDRRRDKGLLVEIAIMVAHTASDLSCWMVNCSSTQVLHFQDFVPCPISQSSFNVLMSMDWQSFGFKLKGGFMDDEGNAVLEWDNLTFARVDIAIHTYHGIVQEWQRSEPDKYVVRKALKLALHNLKANHAGEFISCHGKKILEYVPDLAQSIAGLISSSNDREFRDECAALLGLGSGQDVSEGAVRSCIGDRMARIIEMGDGKEKAEDGAPPYLFECEKLDEDSPLLDEEDGDDDMIFDF</sequence>
<dbReference type="InterPro" id="IPR034566">
    <property type="entry name" value="MTOPVIB_plant"/>
</dbReference>
<evidence type="ECO:0008006" key="4">
    <source>
        <dbReference type="Google" id="ProtNLM"/>
    </source>
</evidence>
<feature type="compositionally biased region" description="Low complexity" evidence="1">
    <location>
        <begin position="74"/>
        <end position="95"/>
    </location>
</feature>
<dbReference type="EnsemblPlants" id="AET7Gv20996300.15">
    <property type="protein sequence ID" value="AET7Gv20996300.15"/>
    <property type="gene ID" value="AET7Gv20996300"/>
</dbReference>
<feature type="region of interest" description="Disordered" evidence="1">
    <location>
        <begin position="65"/>
        <end position="96"/>
    </location>
</feature>